<reference evidence="2" key="1">
    <citation type="submission" date="2020-10" db="EMBL/GenBank/DDBJ databases">
        <authorList>
            <person name="Gilroy R."/>
        </authorList>
    </citation>
    <scope>NUCLEOTIDE SEQUENCE</scope>
    <source>
        <strain evidence="2">CHK33-4379</strain>
    </source>
</reference>
<keyword evidence="1" id="KW-0175">Coiled coil</keyword>
<feature type="coiled-coil region" evidence="1">
    <location>
        <begin position="70"/>
        <end position="107"/>
    </location>
</feature>
<name>A0A9D1KJN4_9FIRM</name>
<accession>A0A9D1KJN4</accession>
<protein>
    <submittedName>
        <fullName evidence="2">ATPase</fullName>
    </submittedName>
</protein>
<dbReference type="EMBL" id="DVLL01000020">
    <property type="protein sequence ID" value="HIT59094.1"/>
    <property type="molecule type" value="Genomic_DNA"/>
</dbReference>
<organism evidence="2 3">
    <name type="scientific">Candidatus Faeciplasma pullistercoris</name>
    <dbReference type="NCBI Taxonomy" id="2840800"/>
    <lineage>
        <taxon>Bacteria</taxon>
        <taxon>Bacillati</taxon>
        <taxon>Bacillota</taxon>
        <taxon>Clostridia</taxon>
        <taxon>Eubacteriales</taxon>
        <taxon>Oscillospiraceae</taxon>
        <taxon>Oscillospiraceae incertae sedis</taxon>
        <taxon>Candidatus Faeciplasma</taxon>
    </lineage>
</organism>
<comment type="caution">
    <text evidence="2">The sequence shown here is derived from an EMBL/GenBank/DDBJ whole genome shotgun (WGS) entry which is preliminary data.</text>
</comment>
<sequence length="157" mass="17554">METMTIDEILEMMDDLLDKAVSVPFSNKKSMVDAEQLREYIDGIRYNLPQEIKRAKEMVADRSVIITDANSQAEQIIKKAEERAKVLVSEEEVYKQAKAAADELVAQSRAMDASIKKAMVEKLDSILAESEKSILNALSQIKSMREAVKAASKKTNS</sequence>
<dbReference type="AlphaFoldDB" id="A0A9D1KJN4"/>
<evidence type="ECO:0000313" key="3">
    <source>
        <dbReference type="Proteomes" id="UP000824136"/>
    </source>
</evidence>
<reference evidence="2" key="2">
    <citation type="journal article" date="2021" name="PeerJ">
        <title>Extensive microbial diversity within the chicken gut microbiome revealed by metagenomics and culture.</title>
        <authorList>
            <person name="Gilroy R."/>
            <person name="Ravi A."/>
            <person name="Getino M."/>
            <person name="Pursley I."/>
            <person name="Horton D.L."/>
            <person name="Alikhan N.F."/>
            <person name="Baker D."/>
            <person name="Gharbi K."/>
            <person name="Hall N."/>
            <person name="Watson M."/>
            <person name="Adriaenssens E.M."/>
            <person name="Foster-Nyarko E."/>
            <person name="Jarju S."/>
            <person name="Secka A."/>
            <person name="Antonio M."/>
            <person name="Oren A."/>
            <person name="Chaudhuri R.R."/>
            <person name="La Ragione R."/>
            <person name="Hildebrand F."/>
            <person name="Pallen M.J."/>
        </authorList>
    </citation>
    <scope>NUCLEOTIDE SEQUENCE</scope>
    <source>
        <strain evidence="2">CHK33-4379</strain>
    </source>
</reference>
<dbReference type="Proteomes" id="UP000824136">
    <property type="component" value="Unassembled WGS sequence"/>
</dbReference>
<gene>
    <name evidence="2" type="ORF">IAC39_05250</name>
</gene>
<evidence type="ECO:0000313" key="2">
    <source>
        <dbReference type="EMBL" id="HIT59094.1"/>
    </source>
</evidence>
<proteinExistence type="predicted"/>
<evidence type="ECO:0000256" key="1">
    <source>
        <dbReference type="SAM" id="Coils"/>
    </source>
</evidence>